<dbReference type="PANTHER" id="PTHR37294:SF1">
    <property type="entry name" value="3'-5' EXORIBONUCLEASE YHAM"/>
    <property type="match status" value="1"/>
</dbReference>
<dbReference type="GO" id="GO:0031125">
    <property type="term" value="P:rRNA 3'-end processing"/>
    <property type="evidence" value="ECO:0007669"/>
    <property type="project" value="TreeGrafter"/>
</dbReference>
<proteinExistence type="predicted"/>
<feature type="domain" description="HD/PDEase" evidence="2">
    <location>
        <begin position="158"/>
        <end position="295"/>
    </location>
</feature>
<dbReference type="CDD" id="cd00077">
    <property type="entry name" value="HDc"/>
    <property type="match status" value="1"/>
</dbReference>
<evidence type="ECO:0000313" key="3">
    <source>
        <dbReference type="EMBL" id="MDI6450764.1"/>
    </source>
</evidence>
<dbReference type="GO" id="GO:0016787">
    <property type="term" value="F:hydrolase activity"/>
    <property type="evidence" value="ECO:0007669"/>
    <property type="project" value="UniProtKB-KW"/>
</dbReference>
<reference evidence="3" key="1">
    <citation type="submission" date="2023-05" db="EMBL/GenBank/DDBJ databases">
        <title>Anaerotaeda fermentans gen. nov., sp. nov., a novel anaerobic planctomycete of the new family within the order Sedimentisphaerales isolated from Taman Peninsula, Russia.</title>
        <authorList>
            <person name="Khomyakova M.A."/>
            <person name="Merkel A.Y."/>
            <person name="Slobodkin A.I."/>
        </authorList>
    </citation>
    <scope>NUCLEOTIDE SEQUENCE</scope>
    <source>
        <strain evidence="3">M17dextr</strain>
    </source>
</reference>
<dbReference type="InterPro" id="IPR006674">
    <property type="entry name" value="HD_domain"/>
</dbReference>
<dbReference type="Gene3D" id="1.10.3210.10">
    <property type="entry name" value="Hypothetical protein af1432"/>
    <property type="match status" value="1"/>
</dbReference>
<dbReference type="CDD" id="cd04492">
    <property type="entry name" value="YhaM_OBF_like"/>
    <property type="match status" value="1"/>
</dbReference>
<sequence length="320" mass="35645">MAHKFITEIEPAETINDIYLVRDPILRSTTKGDLYIAMFLCDRTGQLNGRMWQASEMVYKSLPKPGFVHVKGRSELYQNNLQIVVNTITPIDPSKVTVEDFLPRTTGDVAQMFAEVKQIVGEIGNASLKALMGAFLSDKEMMDNFCSAPGGMKLHHGCIGGLLEHTHNMLRVARAILPLYPHVQGDLVLAGVFLHDMGKTEELSYDMAFSYTDSGQLIGHINKTLLMIHRKADALRAEGVEINPEVLDALGHIILAHHGQYEFGSPKLPATAEAFMVYYIDDLDAKMNQVNAAIEGEVSDANWTAFQGPLQTRLYRKRIE</sequence>
<organism evidence="3 4">
    <name type="scientific">Anaerobaca lacustris</name>
    <dbReference type="NCBI Taxonomy" id="3044600"/>
    <lineage>
        <taxon>Bacteria</taxon>
        <taxon>Pseudomonadati</taxon>
        <taxon>Planctomycetota</taxon>
        <taxon>Phycisphaerae</taxon>
        <taxon>Sedimentisphaerales</taxon>
        <taxon>Anaerobacaceae</taxon>
        <taxon>Anaerobaca</taxon>
    </lineage>
</organism>
<evidence type="ECO:0000259" key="2">
    <source>
        <dbReference type="SMART" id="SM00471"/>
    </source>
</evidence>
<dbReference type="Proteomes" id="UP001431776">
    <property type="component" value="Unassembled WGS sequence"/>
</dbReference>
<gene>
    <name evidence="3" type="ORF">QJ522_17020</name>
</gene>
<comment type="caution">
    <text evidence="3">The sequence shown here is derived from an EMBL/GenBank/DDBJ whole genome shotgun (WGS) entry which is preliminary data.</text>
</comment>
<dbReference type="InterPro" id="IPR003607">
    <property type="entry name" value="HD/PDEase_dom"/>
</dbReference>
<name>A0AAW6U2N8_9BACT</name>
<dbReference type="PANTHER" id="PTHR37294">
    <property type="entry name" value="3'-5' EXORIBONUCLEASE YHAM"/>
    <property type="match status" value="1"/>
</dbReference>
<evidence type="ECO:0000256" key="1">
    <source>
        <dbReference type="ARBA" id="ARBA00022801"/>
    </source>
</evidence>
<dbReference type="Pfam" id="PF01966">
    <property type="entry name" value="HD"/>
    <property type="match status" value="1"/>
</dbReference>
<protein>
    <submittedName>
        <fullName evidence="3">HD domain-containing protein</fullName>
    </submittedName>
</protein>
<dbReference type="InterPro" id="IPR050798">
    <property type="entry name" value="YhaM_exoribonuc/phosphodiest"/>
</dbReference>
<accession>A0AAW6U2N8</accession>
<keyword evidence="1" id="KW-0378">Hydrolase</keyword>
<dbReference type="SMART" id="SM00471">
    <property type="entry name" value="HDc"/>
    <property type="match status" value="1"/>
</dbReference>
<keyword evidence="4" id="KW-1185">Reference proteome</keyword>
<dbReference type="SUPFAM" id="SSF109604">
    <property type="entry name" value="HD-domain/PDEase-like"/>
    <property type="match status" value="1"/>
</dbReference>
<dbReference type="RefSeq" id="WP_349246174.1">
    <property type="nucleotide sequence ID" value="NZ_JASCXX010000024.1"/>
</dbReference>
<dbReference type="AlphaFoldDB" id="A0AAW6U2N8"/>
<dbReference type="EMBL" id="JASCXX010000024">
    <property type="protein sequence ID" value="MDI6450764.1"/>
    <property type="molecule type" value="Genomic_DNA"/>
</dbReference>
<evidence type="ECO:0000313" key="4">
    <source>
        <dbReference type="Proteomes" id="UP001431776"/>
    </source>
</evidence>